<comment type="caution">
    <text evidence="2">The sequence shown here is derived from an EMBL/GenBank/DDBJ whole genome shotgun (WGS) entry which is preliminary data.</text>
</comment>
<protein>
    <submittedName>
        <fullName evidence="2">Uncharacterized protein</fullName>
    </submittedName>
</protein>
<gene>
    <name evidence="2" type="ORF">EHS25_002551</name>
</gene>
<reference evidence="2 3" key="1">
    <citation type="submission" date="2018-11" db="EMBL/GenBank/DDBJ databases">
        <title>Genome sequence of Saitozyma podzolica DSM 27192.</title>
        <authorList>
            <person name="Aliyu H."/>
            <person name="Gorte O."/>
            <person name="Ochsenreither K."/>
        </authorList>
    </citation>
    <scope>NUCLEOTIDE SEQUENCE [LARGE SCALE GENOMIC DNA]</scope>
    <source>
        <strain evidence="2 3">DSM 27192</strain>
    </source>
</reference>
<evidence type="ECO:0000313" key="3">
    <source>
        <dbReference type="Proteomes" id="UP000279259"/>
    </source>
</evidence>
<evidence type="ECO:0000313" key="2">
    <source>
        <dbReference type="EMBL" id="RSH88889.1"/>
    </source>
</evidence>
<feature type="region of interest" description="Disordered" evidence="1">
    <location>
        <begin position="195"/>
        <end position="357"/>
    </location>
</feature>
<keyword evidence="3" id="KW-1185">Reference proteome</keyword>
<feature type="region of interest" description="Disordered" evidence="1">
    <location>
        <begin position="1"/>
        <end position="66"/>
    </location>
</feature>
<feature type="compositionally biased region" description="Polar residues" evidence="1">
    <location>
        <begin position="299"/>
        <end position="312"/>
    </location>
</feature>
<accession>A0A427YCJ0</accession>
<organism evidence="2 3">
    <name type="scientific">Saitozyma podzolica</name>
    <dbReference type="NCBI Taxonomy" id="1890683"/>
    <lineage>
        <taxon>Eukaryota</taxon>
        <taxon>Fungi</taxon>
        <taxon>Dikarya</taxon>
        <taxon>Basidiomycota</taxon>
        <taxon>Agaricomycotina</taxon>
        <taxon>Tremellomycetes</taxon>
        <taxon>Tremellales</taxon>
        <taxon>Trimorphomycetaceae</taxon>
        <taxon>Saitozyma</taxon>
    </lineage>
</organism>
<dbReference type="Proteomes" id="UP000279259">
    <property type="component" value="Unassembled WGS sequence"/>
</dbReference>
<dbReference type="EMBL" id="RSCD01000015">
    <property type="protein sequence ID" value="RSH88889.1"/>
    <property type="molecule type" value="Genomic_DNA"/>
</dbReference>
<feature type="compositionally biased region" description="Polar residues" evidence="1">
    <location>
        <begin position="35"/>
        <end position="53"/>
    </location>
</feature>
<dbReference type="AlphaFoldDB" id="A0A427YCJ0"/>
<feature type="compositionally biased region" description="Basic and acidic residues" evidence="1">
    <location>
        <begin position="15"/>
        <end position="34"/>
    </location>
</feature>
<dbReference type="OrthoDB" id="2564488at2759"/>
<proteinExistence type="predicted"/>
<evidence type="ECO:0000256" key="1">
    <source>
        <dbReference type="SAM" id="MobiDB-lite"/>
    </source>
</evidence>
<feature type="compositionally biased region" description="Polar residues" evidence="1">
    <location>
        <begin position="274"/>
        <end position="283"/>
    </location>
</feature>
<name>A0A427YCJ0_9TREE</name>
<sequence>MGDREKTIPRSTECASHDHPAETPRRRPLNHHDTANTPGALTPNTDVESSGAVNPNPDASWGKAGKLGKVGKVGKVRELMVAPAVVLGRHIPRIISERKKEVYSSAAARAREAGEVLVYGRVFSESVLADLTWTRNDLPFELPAKFWKPTWHPSLPGLTGWLARLRWDPRVESFARAWEAMGRWYDIGAGWKGQPVKESPWQWPPPGSPPSRSNGMTMGTVPVVDPHPDVQKSNVVLRPGVPTTSQQAGNQSGLEASSNVVKNGPTENRRSDGVRSSQNSADSKTVKLGVPAETKESLSGRSIEPSSNSLTRGTEKAGKPVKGKTKAQDEPKPKPKPKPARRPLEPIKEGVLVEFTS</sequence>
<feature type="compositionally biased region" description="Polar residues" evidence="1">
    <location>
        <begin position="242"/>
        <end position="261"/>
    </location>
</feature>